<comment type="caution">
    <text evidence="2">The sequence shown here is derived from an EMBL/GenBank/DDBJ whole genome shotgun (WGS) entry which is preliminary data.</text>
</comment>
<evidence type="ECO:0000256" key="1">
    <source>
        <dbReference type="SAM" id="Phobius"/>
    </source>
</evidence>
<gene>
    <name evidence="2" type="ORF">PY03486</name>
</gene>
<dbReference type="EMBL" id="AABL01001004">
    <property type="protein sequence ID" value="EAA15203.1"/>
    <property type="molecule type" value="Genomic_DNA"/>
</dbReference>
<dbReference type="Proteomes" id="UP000008553">
    <property type="component" value="Unassembled WGS sequence"/>
</dbReference>
<dbReference type="AlphaFoldDB" id="Q7RIY0"/>
<protein>
    <submittedName>
        <fullName evidence="2">Yir1 protein</fullName>
    </submittedName>
</protein>
<feature type="transmembrane region" description="Helical" evidence="1">
    <location>
        <begin position="6"/>
        <end position="25"/>
    </location>
</feature>
<proteinExistence type="predicted"/>
<dbReference type="Pfam" id="PF06022">
    <property type="entry name" value="Cir_Bir_Yir"/>
    <property type="match status" value="1"/>
</dbReference>
<sequence>YINLRIIAIMDLLIAIYLITIKVYICGRFDKLRNYLPDDLSKAKNSDIHSLGSIRDYCSNGESEGIGCKTDLDQINGGCLWLFEQNIINNIDSLSKDKFKIIIIYIIIWLNYMINLKKDGKINNINDFYTQYIEKNTYYASCKKNDNDCSNSLKEQTGYNNFKEFIEKNEYLLNINYDDVSKFYAAFKSLCNMYTELDANDTKCDKCLENVKEFVKKYDELNISDITKDSPYYQVLSTLSDDYNNFKNYCKVNNVDCNHIQTLSPIKIKENGVQGSAHNDVQHFEATSSSSSITNKLFIVLSIFGAIAFFLGISYKVNNKELKNITFKYYFNYIYANVNKKIVRFLTFYISIRYLDFGNEPKNNI</sequence>
<keyword evidence="1" id="KW-0472">Membrane</keyword>
<feature type="transmembrane region" description="Helical" evidence="1">
    <location>
        <begin position="297"/>
        <end position="315"/>
    </location>
</feature>
<keyword evidence="1" id="KW-0812">Transmembrane</keyword>
<reference evidence="2 3" key="1">
    <citation type="journal article" date="2002" name="Nature">
        <title>Genome sequence and comparative analysis of the model rodent malaria parasite Plasmodium yoelii yoelii.</title>
        <authorList>
            <person name="Carlton J.M."/>
            <person name="Angiuoli S.V."/>
            <person name="Suh B.B."/>
            <person name="Kooij T.W."/>
            <person name="Pertea M."/>
            <person name="Silva J.C."/>
            <person name="Ermolaeva M.D."/>
            <person name="Allen J.E."/>
            <person name="Selengut J.D."/>
            <person name="Koo H.L."/>
            <person name="Peterson J.D."/>
            <person name="Pop M."/>
            <person name="Kosack D.S."/>
            <person name="Shumway M.F."/>
            <person name="Bidwell S.L."/>
            <person name="Shallom S.J."/>
            <person name="van Aken S.E."/>
            <person name="Riedmuller S.B."/>
            <person name="Feldblyum T.V."/>
            <person name="Cho J.K."/>
            <person name="Quackenbush J."/>
            <person name="Sedegah M."/>
            <person name="Shoaibi A."/>
            <person name="Cummings L.M."/>
            <person name="Florens L."/>
            <person name="Yates J.R."/>
            <person name="Raine J.D."/>
            <person name="Sinden R.E."/>
            <person name="Harris M.A."/>
            <person name="Cunningham D.A."/>
            <person name="Preiser P.R."/>
            <person name="Bergman L.W."/>
            <person name="Vaidya A.B."/>
            <person name="van Lin L.H."/>
            <person name="Janse C.J."/>
            <person name="Waters A.P."/>
            <person name="Smith H.O."/>
            <person name="White O.R."/>
            <person name="Salzberg S.L."/>
            <person name="Venter J.C."/>
            <person name="Fraser C.M."/>
            <person name="Hoffman S.L."/>
            <person name="Gardner M.J."/>
            <person name="Carucci D.J."/>
        </authorList>
    </citation>
    <scope>NUCLEOTIDE SEQUENCE [LARGE SCALE GENOMIC DNA]</scope>
    <source>
        <strain evidence="2 3">17XNL</strain>
    </source>
</reference>
<evidence type="ECO:0000313" key="2">
    <source>
        <dbReference type="EMBL" id="EAA15203.1"/>
    </source>
</evidence>
<dbReference type="PaxDb" id="73239-Q7RIY0"/>
<name>Q7RIY0_PLAYO</name>
<dbReference type="NCBIfam" id="TIGR01590">
    <property type="entry name" value="yir-bir-cir_Pla"/>
    <property type="match status" value="1"/>
</dbReference>
<evidence type="ECO:0000313" key="3">
    <source>
        <dbReference type="Proteomes" id="UP000008553"/>
    </source>
</evidence>
<dbReference type="InterPro" id="IPR006477">
    <property type="entry name" value="Yir_bir_cir"/>
</dbReference>
<feature type="transmembrane region" description="Helical" evidence="1">
    <location>
        <begin position="99"/>
        <end position="116"/>
    </location>
</feature>
<organism evidence="2 3">
    <name type="scientific">Plasmodium yoelii yoelii</name>
    <dbReference type="NCBI Taxonomy" id="73239"/>
    <lineage>
        <taxon>Eukaryota</taxon>
        <taxon>Sar</taxon>
        <taxon>Alveolata</taxon>
        <taxon>Apicomplexa</taxon>
        <taxon>Aconoidasida</taxon>
        <taxon>Haemosporida</taxon>
        <taxon>Plasmodiidae</taxon>
        <taxon>Plasmodium</taxon>
        <taxon>Plasmodium (Vinckeia)</taxon>
    </lineage>
</organism>
<accession>Q7RIY0</accession>
<keyword evidence="1" id="KW-1133">Transmembrane helix</keyword>
<dbReference type="InParanoid" id="Q7RIY0"/>
<feature type="non-terminal residue" evidence="2">
    <location>
        <position position="1"/>
    </location>
</feature>
<keyword evidence="3" id="KW-1185">Reference proteome</keyword>